<dbReference type="GO" id="GO:0016779">
    <property type="term" value="F:nucleotidyltransferase activity"/>
    <property type="evidence" value="ECO:0007669"/>
    <property type="project" value="UniProtKB-KW"/>
</dbReference>
<evidence type="ECO:0000256" key="6">
    <source>
        <dbReference type="ARBA" id="ARBA00022840"/>
    </source>
</evidence>
<keyword evidence="9" id="KW-0418">Kinase</keyword>
<dbReference type="STRING" id="1618443.UV73_C0001G0061"/>
<evidence type="ECO:0000256" key="2">
    <source>
        <dbReference type="ARBA" id="ARBA00022630"/>
    </source>
</evidence>
<feature type="domain" description="Riboflavin kinase" evidence="8">
    <location>
        <begin position="6"/>
        <end position="123"/>
    </location>
</feature>
<dbReference type="InterPro" id="IPR015865">
    <property type="entry name" value="Riboflavin_kinase_bac/euk"/>
</dbReference>
<keyword evidence="5" id="KW-0547">Nucleotide-binding</keyword>
<keyword evidence="3" id="KW-0288">FMN</keyword>
<dbReference type="PANTHER" id="PTHR22749:SF6">
    <property type="entry name" value="RIBOFLAVIN KINASE"/>
    <property type="match status" value="1"/>
</dbReference>
<evidence type="ECO:0000313" key="9">
    <source>
        <dbReference type="EMBL" id="KKS98540.1"/>
    </source>
</evidence>
<evidence type="ECO:0000256" key="7">
    <source>
        <dbReference type="ARBA" id="ARBA00047880"/>
    </source>
</evidence>
<dbReference type="Proteomes" id="UP000034894">
    <property type="component" value="Unassembled WGS sequence"/>
</dbReference>
<keyword evidence="4 9" id="KW-0808">Transferase</keyword>
<sequence length="123" mass="13831">MENKIYSSKVIHGRKIGKKMGFPTINLADPGILAGHKDGVYAATVSIENENHLGLLYKGPRLILGETETILEIYLLDFEREIYGQTVSFRLLNFIRGVMDFSDTEAYKKQLKKDVQGAGKLLK</sequence>
<dbReference type="GO" id="GO:0008531">
    <property type="term" value="F:riboflavin kinase activity"/>
    <property type="evidence" value="ECO:0007669"/>
    <property type="project" value="UniProtKB-EC"/>
</dbReference>
<evidence type="ECO:0000259" key="8">
    <source>
        <dbReference type="SMART" id="SM00904"/>
    </source>
</evidence>
<proteinExistence type="predicted"/>
<evidence type="ECO:0000256" key="1">
    <source>
        <dbReference type="ARBA" id="ARBA00012105"/>
    </source>
</evidence>
<dbReference type="EC" id="2.7.1.26" evidence="1"/>
<keyword evidence="9" id="KW-0548">Nucleotidyltransferase</keyword>
<dbReference type="SMART" id="SM00904">
    <property type="entry name" value="Flavokinase"/>
    <property type="match status" value="1"/>
</dbReference>
<comment type="caution">
    <text evidence="9">The sequence shown here is derived from an EMBL/GenBank/DDBJ whole genome shotgun (WGS) entry which is preliminary data.</text>
</comment>
<gene>
    <name evidence="9" type="ORF">UV73_C0001G0061</name>
</gene>
<dbReference type="AlphaFoldDB" id="A0A0G1DL06"/>
<dbReference type="Pfam" id="PF01687">
    <property type="entry name" value="Flavokinase"/>
    <property type="match status" value="1"/>
</dbReference>
<comment type="catalytic activity">
    <reaction evidence="7">
        <text>riboflavin + ATP = FMN + ADP + H(+)</text>
        <dbReference type="Rhea" id="RHEA:14357"/>
        <dbReference type="ChEBI" id="CHEBI:15378"/>
        <dbReference type="ChEBI" id="CHEBI:30616"/>
        <dbReference type="ChEBI" id="CHEBI:57986"/>
        <dbReference type="ChEBI" id="CHEBI:58210"/>
        <dbReference type="ChEBI" id="CHEBI:456216"/>
        <dbReference type="EC" id="2.7.1.26"/>
    </reaction>
</comment>
<dbReference type="EMBL" id="LCFP01000001">
    <property type="protein sequence ID" value="KKS98540.1"/>
    <property type="molecule type" value="Genomic_DNA"/>
</dbReference>
<evidence type="ECO:0000256" key="5">
    <source>
        <dbReference type="ARBA" id="ARBA00022741"/>
    </source>
</evidence>
<dbReference type="SUPFAM" id="SSF82114">
    <property type="entry name" value="Riboflavin kinase-like"/>
    <property type="match status" value="1"/>
</dbReference>
<keyword evidence="6" id="KW-0067">ATP-binding</keyword>
<evidence type="ECO:0000313" key="10">
    <source>
        <dbReference type="Proteomes" id="UP000034894"/>
    </source>
</evidence>
<dbReference type="Gene3D" id="2.40.30.30">
    <property type="entry name" value="Riboflavin kinase-like"/>
    <property type="match status" value="1"/>
</dbReference>
<dbReference type="GO" id="GO:0009398">
    <property type="term" value="P:FMN biosynthetic process"/>
    <property type="evidence" value="ECO:0007669"/>
    <property type="project" value="TreeGrafter"/>
</dbReference>
<accession>A0A0G1DL06</accession>
<reference evidence="9 10" key="1">
    <citation type="journal article" date="2015" name="Nature">
        <title>rRNA introns, odd ribosomes, and small enigmatic genomes across a large radiation of phyla.</title>
        <authorList>
            <person name="Brown C.T."/>
            <person name="Hug L.A."/>
            <person name="Thomas B.C."/>
            <person name="Sharon I."/>
            <person name="Castelle C.J."/>
            <person name="Singh A."/>
            <person name="Wilkins M.J."/>
            <person name="Williams K.H."/>
            <person name="Banfield J.F."/>
        </authorList>
    </citation>
    <scope>NUCLEOTIDE SEQUENCE [LARGE SCALE GENOMIC DNA]</scope>
</reference>
<dbReference type="InterPro" id="IPR023468">
    <property type="entry name" value="Riboflavin_kinase"/>
</dbReference>
<protein>
    <recommendedName>
        <fullName evidence="1">riboflavin kinase</fullName>
        <ecNumber evidence="1">2.7.1.26</ecNumber>
    </recommendedName>
</protein>
<evidence type="ECO:0000256" key="3">
    <source>
        <dbReference type="ARBA" id="ARBA00022643"/>
    </source>
</evidence>
<dbReference type="PANTHER" id="PTHR22749">
    <property type="entry name" value="RIBOFLAVIN KINASE/FMN ADENYLYLTRANSFERASE"/>
    <property type="match status" value="1"/>
</dbReference>
<keyword evidence="2" id="KW-0285">Flavoprotein</keyword>
<organism evidence="9 10">
    <name type="scientific">Candidatus Gottesmanbacteria bacterium GW2011_GWA2_43_14</name>
    <dbReference type="NCBI Taxonomy" id="1618443"/>
    <lineage>
        <taxon>Bacteria</taxon>
        <taxon>Candidatus Gottesmaniibacteriota</taxon>
    </lineage>
</organism>
<dbReference type="GO" id="GO:0009231">
    <property type="term" value="P:riboflavin biosynthetic process"/>
    <property type="evidence" value="ECO:0007669"/>
    <property type="project" value="InterPro"/>
</dbReference>
<dbReference type="InterPro" id="IPR023465">
    <property type="entry name" value="Riboflavin_kinase_dom_sf"/>
</dbReference>
<name>A0A0G1DL06_9BACT</name>
<dbReference type="GO" id="GO:0005524">
    <property type="term" value="F:ATP binding"/>
    <property type="evidence" value="ECO:0007669"/>
    <property type="project" value="UniProtKB-KW"/>
</dbReference>
<evidence type="ECO:0000256" key="4">
    <source>
        <dbReference type="ARBA" id="ARBA00022679"/>
    </source>
</evidence>